<organism evidence="1 2">
    <name type="scientific">Dentiscutata heterogama</name>
    <dbReference type="NCBI Taxonomy" id="1316150"/>
    <lineage>
        <taxon>Eukaryota</taxon>
        <taxon>Fungi</taxon>
        <taxon>Fungi incertae sedis</taxon>
        <taxon>Mucoromycota</taxon>
        <taxon>Glomeromycotina</taxon>
        <taxon>Glomeromycetes</taxon>
        <taxon>Diversisporales</taxon>
        <taxon>Gigasporaceae</taxon>
        <taxon>Dentiscutata</taxon>
    </lineage>
</organism>
<gene>
    <name evidence="1" type="ORF">DHETER_LOCUS5330</name>
</gene>
<comment type="caution">
    <text evidence="1">The sequence shown here is derived from an EMBL/GenBank/DDBJ whole genome shotgun (WGS) entry which is preliminary data.</text>
</comment>
<reference evidence="1" key="1">
    <citation type="submission" date="2021-06" db="EMBL/GenBank/DDBJ databases">
        <authorList>
            <person name="Kallberg Y."/>
            <person name="Tangrot J."/>
            <person name="Rosling A."/>
        </authorList>
    </citation>
    <scope>NUCLEOTIDE SEQUENCE</scope>
    <source>
        <strain evidence="1">IL203A</strain>
    </source>
</reference>
<evidence type="ECO:0000313" key="1">
    <source>
        <dbReference type="EMBL" id="CAG8553451.1"/>
    </source>
</evidence>
<sequence>RPRLGVNEPPLVPYRLPIIGHTYSYIFDTENLFKKCKNYGDTFSLYVFGDVRTFTGAETAYEVLMNNSIFDFHLAVEKVDIYVVIEIL</sequence>
<keyword evidence="2" id="KW-1185">Reference proteome</keyword>
<dbReference type="EMBL" id="CAJVPU010005847">
    <property type="protein sequence ID" value="CAG8553451.1"/>
    <property type="molecule type" value="Genomic_DNA"/>
</dbReference>
<name>A0ACA9LVC2_9GLOM</name>
<evidence type="ECO:0000313" key="2">
    <source>
        <dbReference type="Proteomes" id="UP000789702"/>
    </source>
</evidence>
<protein>
    <submittedName>
        <fullName evidence="1">15697_t:CDS:1</fullName>
    </submittedName>
</protein>
<feature type="non-terminal residue" evidence="1">
    <location>
        <position position="1"/>
    </location>
</feature>
<dbReference type="Proteomes" id="UP000789702">
    <property type="component" value="Unassembled WGS sequence"/>
</dbReference>
<accession>A0ACA9LVC2</accession>
<proteinExistence type="predicted"/>